<dbReference type="GO" id="GO:0005634">
    <property type="term" value="C:nucleus"/>
    <property type="evidence" value="ECO:0007669"/>
    <property type="project" value="TreeGrafter"/>
</dbReference>
<evidence type="ECO:0000313" key="9">
    <source>
        <dbReference type="Proteomes" id="UP000054937"/>
    </source>
</evidence>
<dbReference type="GO" id="GO:0000956">
    <property type="term" value="P:nuclear-transcribed mRNA catabolic process"/>
    <property type="evidence" value="ECO:0007669"/>
    <property type="project" value="TreeGrafter"/>
</dbReference>
<dbReference type="InterPro" id="IPR027073">
    <property type="entry name" value="5_3_exoribonuclease"/>
</dbReference>
<sequence>MAIPSFVKFLKSNISFLYNTLQKLNLDVDNIYLDFNYVVGKVLEKHPISGPYPTKEETLQILEETKKVLEECVKLYNPTNSIFIAFEGPQAAAKENHMRQMSNLTQIDQNFDNNHKKTIAKKWQEEGKEMDEELQAFIKKDFNKIDFFQCGSTFLHTISEGIREFVEKKVQGDWKLLKFIMSDEKVPGEVEYKIYDFIRSQIASKNYKQSANHFVISSDTDLIMGAIPLYQANIYISQNPIDVNNIICIKEIYKFIENKMLGEEVTEEFKEQNKIRERLIHDFVLIFIFIGNDFLPALPSLENKLRAMYYLLEEYKKFLKKNRYFPIVDEDFYICLPKLQKFFYDLSQDQINNLNTERKKMQETLSKEQQQLKEKVEANKTADTSAMTPLEKFNMDLDQLYLEKPKKPFSNEKGFFLQNFSNTNTLGYYQEKLPKQKIDEKFVQDLCLNYIEGVIWTYEYLVRGVVSWNWTFRYYYSPFPSDILNSFINFQKPNYPTKGGQHAPLVYLVANASPLGDLSYLSETLQNLIKNSEISKYFPTEFSIDNFGKYYFKQSILTDLPLVNLDEIKKAIKKVEGKLNETEKALNSVSKNPRVILGASDEISKEPIFQEEDYQQLKITGIFQRLSEENGVLTFKLKYSDVTCEKLIKKMEESEKKQLEQEEKEKQQKEQYLKEKEESMSRQQCKYGGHCKNLPLGKCKFFHSEEDIKNSNDKDYKPQQKKLPCTKGENCPFLKKGTCKFYHP</sequence>
<evidence type="ECO:0000256" key="4">
    <source>
        <dbReference type="ARBA" id="ARBA00038299"/>
    </source>
</evidence>
<dbReference type="Pfam" id="PF03159">
    <property type="entry name" value="XRN_N"/>
    <property type="match status" value="1"/>
</dbReference>
<feature type="domain" description="Xrn1 N-terminal" evidence="6">
    <location>
        <begin position="1"/>
        <end position="236"/>
    </location>
</feature>
<feature type="coiled-coil region" evidence="5">
    <location>
        <begin position="565"/>
        <end position="592"/>
    </location>
</feature>
<feature type="domain" description="Xrn1 helical" evidence="7">
    <location>
        <begin position="277"/>
        <end position="604"/>
    </location>
</feature>
<keyword evidence="9" id="KW-1185">Reference proteome</keyword>
<dbReference type="GO" id="GO:0003723">
    <property type="term" value="F:RNA binding"/>
    <property type="evidence" value="ECO:0007669"/>
    <property type="project" value="TreeGrafter"/>
</dbReference>
<evidence type="ECO:0000313" key="8">
    <source>
        <dbReference type="EMBL" id="KRX07688.1"/>
    </source>
</evidence>
<protein>
    <submittedName>
        <fullName evidence="8">Uncharacterized protein</fullName>
    </submittedName>
</protein>
<dbReference type="GO" id="GO:0004534">
    <property type="term" value="F:5'-3' RNA exonuclease activity"/>
    <property type="evidence" value="ECO:0007669"/>
    <property type="project" value="TreeGrafter"/>
</dbReference>
<evidence type="ECO:0000259" key="6">
    <source>
        <dbReference type="Pfam" id="PF03159"/>
    </source>
</evidence>
<evidence type="ECO:0000256" key="2">
    <source>
        <dbReference type="ARBA" id="ARBA00022801"/>
    </source>
</evidence>
<comment type="similarity">
    <text evidence="4">Belongs to the 5'-3' exonuclease family.</text>
</comment>
<evidence type="ECO:0000256" key="3">
    <source>
        <dbReference type="ARBA" id="ARBA00022839"/>
    </source>
</evidence>
<dbReference type="Proteomes" id="UP000054937">
    <property type="component" value="Unassembled WGS sequence"/>
</dbReference>
<feature type="coiled-coil region" evidence="5">
    <location>
        <begin position="644"/>
        <end position="682"/>
    </location>
</feature>
<comment type="caution">
    <text evidence="8">The sequence shown here is derived from an EMBL/GenBank/DDBJ whole genome shotgun (WGS) entry which is preliminary data.</text>
</comment>
<dbReference type="PANTHER" id="PTHR12341:SF7">
    <property type="entry name" value="5'-3' EXORIBONUCLEASE 1"/>
    <property type="match status" value="1"/>
</dbReference>
<dbReference type="Gene3D" id="3.40.50.12390">
    <property type="match status" value="1"/>
</dbReference>
<feature type="coiled-coil region" evidence="5">
    <location>
        <begin position="344"/>
        <end position="378"/>
    </location>
</feature>
<dbReference type="Gene3D" id="1.25.40.1050">
    <property type="match status" value="1"/>
</dbReference>
<proteinExistence type="inferred from homology"/>
<keyword evidence="5" id="KW-0175">Coiled coil</keyword>
<organism evidence="8 9">
    <name type="scientific">Pseudocohnilembus persalinus</name>
    <name type="common">Ciliate</name>
    <dbReference type="NCBI Taxonomy" id="266149"/>
    <lineage>
        <taxon>Eukaryota</taxon>
        <taxon>Sar</taxon>
        <taxon>Alveolata</taxon>
        <taxon>Ciliophora</taxon>
        <taxon>Intramacronucleata</taxon>
        <taxon>Oligohymenophorea</taxon>
        <taxon>Scuticociliatia</taxon>
        <taxon>Philasterida</taxon>
        <taxon>Pseudocohnilembidae</taxon>
        <taxon>Pseudocohnilembus</taxon>
    </lineage>
</organism>
<reference evidence="8 9" key="1">
    <citation type="journal article" date="2015" name="Sci. Rep.">
        <title>Genome of the facultative scuticociliatosis pathogen Pseudocohnilembus persalinus provides insight into its virulence through horizontal gene transfer.</title>
        <authorList>
            <person name="Xiong J."/>
            <person name="Wang G."/>
            <person name="Cheng J."/>
            <person name="Tian M."/>
            <person name="Pan X."/>
            <person name="Warren A."/>
            <person name="Jiang C."/>
            <person name="Yuan D."/>
            <person name="Miao W."/>
        </authorList>
    </citation>
    <scope>NUCLEOTIDE SEQUENCE [LARGE SCALE GENOMIC DNA]</scope>
    <source>
        <strain evidence="8">36N120E</strain>
    </source>
</reference>
<evidence type="ECO:0000256" key="1">
    <source>
        <dbReference type="ARBA" id="ARBA00022722"/>
    </source>
</evidence>
<dbReference type="PANTHER" id="PTHR12341">
    <property type="entry name" value="5'-&gt;3' EXORIBONUCLEASE"/>
    <property type="match status" value="1"/>
</dbReference>
<name>A0A0V0R0K4_PSEPJ</name>
<dbReference type="EMBL" id="LDAU01000082">
    <property type="protein sequence ID" value="KRX07688.1"/>
    <property type="molecule type" value="Genomic_DNA"/>
</dbReference>
<dbReference type="InterPro" id="IPR004859">
    <property type="entry name" value="Xrn1_N"/>
</dbReference>
<dbReference type="AlphaFoldDB" id="A0A0V0R0K4"/>
<evidence type="ECO:0000259" key="7">
    <source>
        <dbReference type="Pfam" id="PF17846"/>
    </source>
</evidence>
<keyword evidence="3" id="KW-0269">Exonuclease</keyword>
<dbReference type="InterPro" id="IPR041412">
    <property type="entry name" value="Xrn1_helical"/>
</dbReference>
<gene>
    <name evidence="8" type="ORF">PPERSA_11237</name>
</gene>
<evidence type="ECO:0000256" key="5">
    <source>
        <dbReference type="SAM" id="Coils"/>
    </source>
</evidence>
<dbReference type="Pfam" id="PF17846">
    <property type="entry name" value="XRN_M"/>
    <property type="match status" value="1"/>
</dbReference>
<keyword evidence="1" id="KW-0540">Nuclease</keyword>
<dbReference type="OrthoDB" id="372487at2759"/>
<dbReference type="OMA" id="CASWCWE"/>
<accession>A0A0V0R0K4</accession>
<dbReference type="InParanoid" id="A0A0V0R0K4"/>
<keyword evidence="2" id="KW-0378">Hydrolase</keyword>